<proteinExistence type="predicted"/>
<reference evidence="1 2" key="1">
    <citation type="journal article" date="2018" name="PLoS Genet.">
        <title>Population sequencing reveals clonal diversity and ancestral inbreeding in the grapevine cultivar Chardonnay.</title>
        <authorList>
            <person name="Roach M.J."/>
            <person name="Johnson D.L."/>
            <person name="Bohlmann J."/>
            <person name="van Vuuren H.J."/>
            <person name="Jones S.J."/>
            <person name="Pretorius I.S."/>
            <person name="Schmidt S.A."/>
            <person name="Borneman A.R."/>
        </authorList>
    </citation>
    <scope>NUCLEOTIDE SEQUENCE [LARGE SCALE GENOMIC DNA]</scope>
    <source>
        <strain evidence="2">cv. Chardonnay</strain>
        <tissue evidence="1">Leaf</tissue>
    </source>
</reference>
<dbReference type="EMBL" id="QGNW01001381">
    <property type="protein sequence ID" value="RVW43408.1"/>
    <property type="molecule type" value="Genomic_DNA"/>
</dbReference>
<evidence type="ECO:0008006" key="3">
    <source>
        <dbReference type="Google" id="ProtNLM"/>
    </source>
</evidence>
<evidence type="ECO:0000313" key="2">
    <source>
        <dbReference type="Proteomes" id="UP000288805"/>
    </source>
</evidence>
<comment type="caution">
    <text evidence="1">The sequence shown here is derived from an EMBL/GenBank/DDBJ whole genome shotgun (WGS) entry which is preliminary data.</text>
</comment>
<gene>
    <name evidence="1" type="ORF">CK203_070353</name>
</gene>
<sequence length="432" mass="48326">MASRFIVIEGKGLDNKKLGAWVKQQLNENFEKQVTTLKEISQLVIAMNLKYNQLVQGCKDEMSTRGGYCRFAMESKSFNLSVEVVGRNLRGVIEARGKGLSTWIRFGDLGLRYLLEGVEHCCRDEDLVRWSQAWEEEGLLRGWSILAKKLHILGVISSNEFRGVVSPSKERSFQNERLVNETYAEVVRKVPSMVGDAIWLQLGGSEVKSREEQLRKCLIGWGGGVKILVFGGTLFLLNLEDNSKAKRVLERGTRRLKDKVLHLVRWTPKASYSRSHRLKVGGDVEGDTRVEVGVGKEGPSQQLASVDMLQQCDKAALTRAKSLSGSEASEAHSDSINEVEDDLRVGQAQGLLKGMVFSINFKEMTQYSCIEDRGVWLEVVLVSISASSYVAFIDKALVAKANRYLRPSSLFSLGTMDRRADQLPCCYEMAIC</sequence>
<evidence type="ECO:0000313" key="1">
    <source>
        <dbReference type="EMBL" id="RVW43408.1"/>
    </source>
</evidence>
<dbReference type="AlphaFoldDB" id="A0A438E6V4"/>
<name>A0A438E6V4_VITVI</name>
<organism evidence="1 2">
    <name type="scientific">Vitis vinifera</name>
    <name type="common">Grape</name>
    <dbReference type="NCBI Taxonomy" id="29760"/>
    <lineage>
        <taxon>Eukaryota</taxon>
        <taxon>Viridiplantae</taxon>
        <taxon>Streptophyta</taxon>
        <taxon>Embryophyta</taxon>
        <taxon>Tracheophyta</taxon>
        <taxon>Spermatophyta</taxon>
        <taxon>Magnoliopsida</taxon>
        <taxon>eudicotyledons</taxon>
        <taxon>Gunneridae</taxon>
        <taxon>Pentapetalae</taxon>
        <taxon>rosids</taxon>
        <taxon>Vitales</taxon>
        <taxon>Vitaceae</taxon>
        <taxon>Viteae</taxon>
        <taxon>Vitis</taxon>
    </lineage>
</organism>
<dbReference type="Proteomes" id="UP000288805">
    <property type="component" value="Unassembled WGS sequence"/>
</dbReference>
<protein>
    <recommendedName>
        <fullName evidence="3">DUF4283 domain-containing protein</fullName>
    </recommendedName>
</protein>
<accession>A0A438E6V4</accession>